<evidence type="ECO:0000313" key="1">
    <source>
        <dbReference type="Proteomes" id="UP000095287"/>
    </source>
</evidence>
<dbReference type="AlphaFoldDB" id="A0A1I8AD64"/>
<evidence type="ECO:0000313" key="2">
    <source>
        <dbReference type="WBParaSite" id="L893_g4389.t1"/>
    </source>
</evidence>
<protein>
    <submittedName>
        <fullName evidence="2">RNase III domain-containing protein</fullName>
    </submittedName>
</protein>
<organism evidence="1 2">
    <name type="scientific">Steinernema glaseri</name>
    <dbReference type="NCBI Taxonomy" id="37863"/>
    <lineage>
        <taxon>Eukaryota</taxon>
        <taxon>Metazoa</taxon>
        <taxon>Ecdysozoa</taxon>
        <taxon>Nematoda</taxon>
        <taxon>Chromadorea</taxon>
        <taxon>Rhabditida</taxon>
        <taxon>Tylenchina</taxon>
        <taxon>Panagrolaimomorpha</taxon>
        <taxon>Strongyloidoidea</taxon>
        <taxon>Steinernematidae</taxon>
        <taxon>Steinernema</taxon>
    </lineage>
</organism>
<proteinExistence type="predicted"/>
<keyword evidence="1" id="KW-1185">Reference proteome</keyword>
<accession>A0A1I8AD64</accession>
<sequence length="131" mass="15022">MDKSISDKLGTSIVIPLTDLHQYLPTNKCDPAYLNLKLTCPILSLEMNALDTKSLRRAFYMPQGAIISLNTALYHNQIYWGLGQEALAMVIEHVAYAMDRRLRPHYTESDEKVGDLKDHVRQPSIPFWCSW</sequence>
<reference evidence="2" key="1">
    <citation type="submission" date="2016-11" db="UniProtKB">
        <authorList>
            <consortium name="WormBaseParasite"/>
        </authorList>
    </citation>
    <scope>IDENTIFICATION</scope>
</reference>
<name>A0A1I8AD64_9BILA</name>
<dbReference type="Proteomes" id="UP000095287">
    <property type="component" value="Unplaced"/>
</dbReference>
<dbReference type="WBParaSite" id="L893_g4389.t1">
    <property type="protein sequence ID" value="L893_g4389.t1"/>
    <property type="gene ID" value="L893_g4389"/>
</dbReference>